<evidence type="ECO:0000256" key="1">
    <source>
        <dbReference type="ARBA" id="ARBA00001971"/>
    </source>
</evidence>
<dbReference type="InterPro" id="IPR036396">
    <property type="entry name" value="Cyt_P450_sf"/>
</dbReference>
<protein>
    <recommendedName>
        <fullName evidence="10">Cytochrome P450</fullName>
    </recommendedName>
</protein>
<dbReference type="GO" id="GO:0020037">
    <property type="term" value="F:heme binding"/>
    <property type="evidence" value="ECO:0007669"/>
    <property type="project" value="InterPro"/>
</dbReference>
<dbReference type="GO" id="GO:0005506">
    <property type="term" value="F:iron ion binding"/>
    <property type="evidence" value="ECO:0007669"/>
    <property type="project" value="InterPro"/>
</dbReference>
<evidence type="ECO:0008006" key="10">
    <source>
        <dbReference type="Google" id="ProtNLM"/>
    </source>
</evidence>
<dbReference type="InterPro" id="IPR002403">
    <property type="entry name" value="Cyt_P450_E_grp-IV"/>
</dbReference>
<keyword evidence="9" id="KW-1185">Reference proteome</keyword>
<comment type="cofactor">
    <cofactor evidence="1 6">
        <name>heme</name>
        <dbReference type="ChEBI" id="CHEBI:30413"/>
    </cofactor>
</comment>
<dbReference type="GO" id="GO:0016705">
    <property type="term" value="F:oxidoreductase activity, acting on paired donors, with incorporation or reduction of molecular oxygen"/>
    <property type="evidence" value="ECO:0007669"/>
    <property type="project" value="InterPro"/>
</dbReference>
<comment type="caution">
    <text evidence="8">The sequence shown here is derived from an EMBL/GenBank/DDBJ whole genome shotgun (WGS) entry which is preliminary data.</text>
</comment>
<dbReference type="SUPFAM" id="SSF48264">
    <property type="entry name" value="Cytochrome P450"/>
    <property type="match status" value="1"/>
</dbReference>
<evidence type="ECO:0000256" key="2">
    <source>
        <dbReference type="ARBA" id="ARBA00010617"/>
    </source>
</evidence>
<dbReference type="InterPro" id="IPR017972">
    <property type="entry name" value="Cyt_P450_CS"/>
</dbReference>
<evidence type="ECO:0000313" key="8">
    <source>
        <dbReference type="EMBL" id="KAK5057853.1"/>
    </source>
</evidence>
<dbReference type="PANTHER" id="PTHR24305">
    <property type="entry name" value="CYTOCHROME P450"/>
    <property type="match status" value="1"/>
</dbReference>
<keyword evidence="4 7" id="KW-0560">Oxidoreductase</keyword>
<dbReference type="PANTHER" id="PTHR24305:SF166">
    <property type="entry name" value="CYTOCHROME P450 12A4, MITOCHONDRIAL-RELATED"/>
    <property type="match status" value="1"/>
</dbReference>
<evidence type="ECO:0000256" key="4">
    <source>
        <dbReference type="ARBA" id="ARBA00023002"/>
    </source>
</evidence>
<dbReference type="GO" id="GO:0004497">
    <property type="term" value="F:monooxygenase activity"/>
    <property type="evidence" value="ECO:0007669"/>
    <property type="project" value="UniProtKB-KW"/>
</dbReference>
<keyword evidence="6 7" id="KW-0349">Heme</keyword>
<dbReference type="Pfam" id="PF00067">
    <property type="entry name" value="p450"/>
    <property type="match status" value="1"/>
</dbReference>
<dbReference type="Proteomes" id="UP001358417">
    <property type="component" value="Unassembled WGS sequence"/>
</dbReference>
<proteinExistence type="inferred from homology"/>
<name>A0AAV9NHC4_9EURO</name>
<keyword evidence="5 6" id="KW-0408">Iron</keyword>
<gene>
    <name evidence="8" type="ORF">LTR84_011854</name>
</gene>
<keyword evidence="3 6" id="KW-0479">Metal-binding</keyword>
<dbReference type="PRINTS" id="PR00385">
    <property type="entry name" value="P450"/>
</dbReference>
<dbReference type="Gene3D" id="1.10.630.10">
    <property type="entry name" value="Cytochrome P450"/>
    <property type="match status" value="1"/>
</dbReference>
<evidence type="ECO:0000256" key="5">
    <source>
        <dbReference type="ARBA" id="ARBA00023004"/>
    </source>
</evidence>
<dbReference type="PROSITE" id="PS00086">
    <property type="entry name" value="CYTOCHROME_P450"/>
    <property type="match status" value="1"/>
</dbReference>
<accession>A0AAV9NHC4</accession>
<dbReference type="InterPro" id="IPR050121">
    <property type="entry name" value="Cytochrome_P450_monoxygenase"/>
</dbReference>
<dbReference type="RefSeq" id="XP_064708971.1">
    <property type="nucleotide sequence ID" value="XM_064855382.1"/>
</dbReference>
<evidence type="ECO:0000256" key="6">
    <source>
        <dbReference type="PIRSR" id="PIRSR602403-1"/>
    </source>
</evidence>
<dbReference type="GeneID" id="89980004"/>
<dbReference type="PRINTS" id="PR00465">
    <property type="entry name" value="EP450IV"/>
</dbReference>
<keyword evidence="7" id="KW-0503">Monooxygenase</keyword>
<evidence type="ECO:0000256" key="3">
    <source>
        <dbReference type="ARBA" id="ARBA00022723"/>
    </source>
</evidence>
<evidence type="ECO:0000313" key="9">
    <source>
        <dbReference type="Proteomes" id="UP001358417"/>
    </source>
</evidence>
<reference evidence="8 9" key="1">
    <citation type="submission" date="2023-08" db="EMBL/GenBank/DDBJ databases">
        <title>Black Yeasts Isolated from many extreme environments.</title>
        <authorList>
            <person name="Coleine C."/>
            <person name="Stajich J.E."/>
            <person name="Selbmann L."/>
        </authorList>
    </citation>
    <scope>NUCLEOTIDE SEQUENCE [LARGE SCALE GENOMIC DNA]</scope>
    <source>
        <strain evidence="8 9">CCFEE 5792</strain>
    </source>
</reference>
<comment type="similarity">
    <text evidence="2 7">Belongs to the cytochrome P450 family.</text>
</comment>
<dbReference type="AlphaFoldDB" id="A0AAV9NHC4"/>
<evidence type="ECO:0000256" key="7">
    <source>
        <dbReference type="RuleBase" id="RU000461"/>
    </source>
</evidence>
<feature type="binding site" description="axial binding residue" evidence="6">
    <location>
        <position position="374"/>
    </location>
    <ligand>
        <name>heme</name>
        <dbReference type="ChEBI" id="CHEBI:30413"/>
    </ligand>
    <ligandPart>
        <name>Fe</name>
        <dbReference type="ChEBI" id="CHEBI:18248"/>
    </ligandPart>
</feature>
<organism evidence="8 9">
    <name type="scientific">Exophiala bonariae</name>
    <dbReference type="NCBI Taxonomy" id="1690606"/>
    <lineage>
        <taxon>Eukaryota</taxon>
        <taxon>Fungi</taxon>
        <taxon>Dikarya</taxon>
        <taxon>Ascomycota</taxon>
        <taxon>Pezizomycotina</taxon>
        <taxon>Eurotiomycetes</taxon>
        <taxon>Chaetothyriomycetidae</taxon>
        <taxon>Chaetothyriales</taxon>
        <taxon>Herpotrichiellaceae</taxon>
        <taxon>Exophiala</taxon>
    </lineage>
</organism>
<dbReference type="InterPro" id="IPR001128">
    <property type="entry name" value="Cyt_P450"/>
</dbReference>
<dbReference type="EMBL" id="JAVRRD010000006">
    <property type="protein sequence ID" value="KAK5057853.1"/>
    <property type="molecule type" value="Genomic_DNA"/>
</dbReference>
<sequence length="384" mass="44268">MVKRMRVLADALTTFCYRVGNLFTIQDNETHSIHKRMISHTFSKSFVMASETAHVAMRDVLFNKVLPLMHTAASTGRPIEIIEFNYSYFLDTFVQWQFGRSLRSNLVEDEQERRMYLDGFFGISHYTFWQYYFPKLSSGLRKVGIYLIPQWVDIGFQKVEDWNLDKCDRAQQLLASGEAIAPEDYPVVFEQMLKGASNLNSKPKDYPRRLEIASDMFSLNSGAFETSGNSSTYIFYELSRHPEWQARLCEELLNLKPSMKHVEERDIQLEDIPRPHDIDELPILHAVVMETLRLWPSVPGGQPRVVPTSCTLGGFDNIPSGTVVQSYASVLHRTPEVFPEPHVWKPERWLEATSDQRALMNRWFWGFGSGGRGCIGKNFAMNCE</sequence>